<dbReference type="HOGENOM" id="CLU_000022_45_4_1"/>
<dbReference type="Gene3D" id="3.40.50.12780">
    <property type="entry name" value="N-terminal domain of ligase-like"/>
    <property type="match status" value="1"/>
</dbReference>
<dbReference type="GO" id="GO:0005524">
    <property type="term" value="F:ATP binding"/>
    <property type="evidence" value="ECO:0007669"/>
    <property type="project" value="UniProtKB-KW"/>
</dbReference>
<name>Q23F76_TETTS</name>
<dbReference type="GO" id="GO:0004467">
    <property type="term" value="F:long-chain fatty acid-CoA ligase activity"/>
    <property type="evidence" value="ECO:0007669"/>
    <property type="project" value="TreeGrafter"/>
</dbReference>
<dbReference type="GO" id="GO:0005783">
    <property type="term" value="C:endoplasmic reticulum"/>
    <property type="evidence" value="ECO:0007669"/>
    <property type="project" value="TreeGrafter"/>
</dbReference>
<evidence type="ECO:0000256" key="2">
    <source>
        <dbReference type="ARBA" id="ARBA00022840"/>
    </source>
</evidence>
<evidence type="ECO:0000259" key="3">
    <source>
        <dbReference type="Pfam" id="PF00501"/>
    </source>
</evidence>
<dbReference type="KEGG" id="tet:TTHERM_00382380"/>
<keyword evidence="5" id="KW-1185">Reference proteome</keyword>
<dbReference type="SUPFAM" id="SSF56801">
    <property type="entry name" value="Acetyl-CoA synthetase-like"/>
    <property type="match status" value="1"/>
</dbReference>
<dbReference type="InterPro" id="IPR000873">
    <property type="entry name" value="AMP-dep_synth/lig_dom"/>
</dbReference>
<dbReference type="GO" id="GO:0016020">
    <property type="term" value="C:membrane"/>
    <property type="evidence" value="ECO:0007669"/>
    <property type="project" value="TreeGrafter"/>
</dbReference>
<dbReference type="AlphaFoldDB" id="Q23F76"/>
<dbReference type="Proteomes" id="UP000009168">
    <property type="component" value="Unassembled WGS sequence"/>
</dbReference>
<protein>
    <submittedName>
        <fullName evidence="4">AMP-binding enzyme family protein</fullName>
    </submittedName>
</protein>
<dbReference type="EMBL" id="GG662706">
    <property type="protein sequence ID" value="EAR95277.1"/>
    <property type="molecule type" value="Genomic_DNA"/>
</dbReference>
<evidence type="ECO:0000313" key="4">
    <source>
        <dbReference type="EMBL" id="EAR95277.1"/>
    </source>
</evidence>
<accession>Q23F76</accession>
<dbReference type="Pfam" id="PF00501">
    <property type="entry name" value="AMP-binding"/>
    <property type="match status" value="1"/>
</dbReference>
<dbReference type="FunCoup" id="Q23F76">
    <property type="interactions" value="19"/>
</dbReference>
<dbReference type="GeneID" id="7840897"/>
<dbReference type="OrthoDB" id="1700726at2759"/>
<dbReference type="PANTHER" id="PTHR43272">
    <property type="entry name" value="LONG-CHAIN-FATTY-ACID--COA LIGASE"/>
    <property type="match status" value="1"/>
</dbReference>
<dbReference type="InterPro" id="IPR020845">
    <property type="entry name" value="AMP-binding_CS"/>
</dbReference>
<dbReference type="PANTHER" id="PTHR43272:SF33">
    <property type="entry name" value="AMP-BINDING DOMAIN-CONTAINING PROTEIN-RELATED"/>
    <property type="match status" value="1"/>
</dbReference>
<keyword evidence="1" id="KW-0547">Nucleotide-binding</keyword>
<reference evidence="5" key="1">
    <citation type="journal article" date="2006" name="PLoS Biol.">
        <title>Macronuclear genome sequence of the ciliate Tetrahymena thermophila, a model eukaryote.</title>
        <authorList>
            <person name="Eisen J.A."/>
            <person name="Coyne R.S."/>
            <person name="Wu M."/>
            <person name="Wu D."/>
            <person name="Thiagarajan M."/>
            <person name="Wortman J.R."/>
            <person name="Badger J.H."/>
            <person name="Ren Q."/>
            <person name="Amedeo P."/>
            <person name="Jones K.M."/>
            <person name="Tallon L.J."/>
            <person name="Delcher A.L."/>
            <person name="Salzberg S.L."/>
            <person name="Silva J.C."/>
            <person name="Haas B.J."/>
            <person name="Majoros W.H."/>
            <person name="Farzad M."/>
            <person name="Carlton J.M."/>
            <person name="Smith R.K. Jr."/>
            <person name="Garg J."/>
            <person name="Pearlman R.E."/>
            <person name="Karrer K.M."/>
            <person name="Sun L."/>
            <person name="Manning G."/>
            <person name="Elde N.C."/>
            <person name="Turkewitz A.P."/>
            <person name="Asai D.J."/>
            <person name="Wilkes D.E."/>
            <person name="Wang Y."/>
            <person name="Cai H."/>
            <person name="Collins K."/>
            <person name="Stewart B.A."/>
            <person name="Lee S.R."/>
            <person name="Wilamowska K."/>
            <person name="Weinberg Z."/>
            <person name="Ruzzo W.L."/>
            <person name="Wloga D."/>
            <person name="Gaertig J."/>
            <person name="Frankel J."/>
            <person name="Tsao C.-C."/>
            <person name="Gorovsky M.A."/>
            <person name="Keeling P.J."/>
            <person name="Waller R.F."/>
            <person name="Patron N.J."/>
            <person name="Cherry J.M."/>
            <person name="Stover N.A."/>
            <person name="Krieger C.J."/>
            <person name="del Toro C."/>
            <person name="Ryder H.F."/>
            <person name="Williamson S.C."/>
            <person name="Barbeau R.A."/>
            <person name="Hamilton E.P."/>
            <person name="Orias E."/>
        </authorList>
    </citation>
    <scope>NUCLEOTIDE SEQUENCE [LARGE SCALE GENOMIC DNA]</scope>
    <source>
        <strain evidence="5">SB210</strain>
    </source>
</reference>
<evidence type="ECO:0000256" key="1">
    <source>
        <dbReference type="ARBA" id="ARBA00022741"/>
    </source>
</evidence>
<dbReference type="RefSeq" id="XP_001015522.1">
    <property type="nucleotide sequence ID" value="XM_001015522.3"/>
</dbReference>
<dbReference type="InParanoid" id="Q23F76"/>
<dbReference type="STRING" id="312017.Q23F76"/>
<gene>
    <name evidence="4" type="ORF">TTHERM_00382380</name>
</gene>
<sequence length="665" mass="74686">MGNQAPQLVYSVECSEKKEGETSIRRSPVSALGLKKQPEKDILTMQDAWIKVVKTCGDQQFLFTRNKQTNIYEGKTYNEVNALARALGSAIVHEKLYYESNEDSRFPGLKMVGIFAKNCEEWTIFDVSNMLYGHVAIPLYDTLGPQNITYCLKHSGIITCIASGASVSQFVKTTDIGSLKNIIVIDDVKPEDKLAMEQRGVKFYSWDAIINIGKLNPKDIVQVQETDCLTFSYTSGTTGDPKAAMMSHQNFNSVLAALKYHPNVKFYPDDVHLSYLPMPHVFERVFVYAVLSQGAKIYFYSGDVQKLKDDLAVVKPTFFISVPRLYNRFYDLINQQFEKQTGVQKFLLNMALSTKFEGIKTGKCTHALYDKLIFSKTKQLFGGRCRFLVTSSAPISKDVIDFMKVISCVPMIEGYGQTESTGATFTTFFEDPESGHCGGPTAAAEYKLVDVPDMNYFSTDKNEKGEPQPRGEICFRGTGNFMGYFKDLAKTNEAIDKDGWLHTGDVGMILPHTQALKIIDRKKNIFKLQQGEYVAPEKVENSYLKVRGIQEIFVYGDSLQSYCIAIAVLEKAFIEDLGKQKNISGTYEELCQNPEIVSAVLASLEKQGRADKLAGFELAKKLYIHPESMANLNCMTTTMKIQRHNAKNVFKQQIDKMYSTPLANA</sequence>
<dbReference type="eggNOG" id="KOG1256">
    <property type="taxonomic scope" value="Eukaryota"/>
</dbReference>
<proteinExistence type="predicted"/>
<organism evidence="4 5">
    <name type="scientific">Tetrahymena thermophila (strain SB210)</name>
    <dbReference type="NCBI Taxonomy" id="312017"/>
    <lineage>
        <taxon>Eukaryota</taxon>
        <taxon>Sar</taxon>
        <taxon>Alveolata</taxon>
        <taxon>Ciliophora</taxon>
        <taxon>Intramacronucleata</taxon>
        <taxon>Oligohymenophorea</taxon>
        <taxon>Hymenostomatida</taxon>
        <taxon>Tetrahymenina</taxon>
        <taxon>Tetrahymenidae</taxon>
        <taxon>Tetrahymena</taxon>
    </lineage>
</organism>
<dbReference type="PROSITE" id="PS00455">
    <property type="entry name" value="AMP_BINDING"/>
    <property type="match status" value="1"/>
</dbReference>
<dbReference type="InterPro" id="IPR042099">
    <property type="entry name" value="ANL_N_sf"/>
</dbReference>
<feature type="domain" description="AMP-dependent synthetase/ligase" evidence="3">
    <location>
        <begin position="72"/>
        <end position="485"/>
    </location>
</feature>
<dbReference type="OMA" id="HADPEHS"/>
<evidence type="ECO:0000313" key="5">
    <source>
        <dbReference type="Proteomes" id="UP000009168"/>
    </source>
</evidence>
<keyword evidence="2" id="KW-0067">ATP-binding</keyword>